<accession>A0ABV7HXA9</accession>
<dbReference type="PRINTS" id="PR00035">
    <property type="entry name" value="HTHGNTR"/>
</dbReference>
<feature type="domain" description="HTH gntR-type" evidence="4">
    <location>
        <begin position="15"/>
        <end position="83"/>
    </location>
</feature>
<dbReference type="InterPro" id="IPR036388">
    <property type="entry name" value="WH-like_DNA-bd_sf"/>
</dbReference>
<evidence type="ECO:0000313" key="5">
    <source>
        <dbReference type="EMBL" id="MFC3161824.1"/>
    </source>
</evidence>
<dbReference type="CDD" id="cd07377">
    <property type="entry name" value="WHTH_GntR"/>
    <property type="match status" value="1"/>
</dbReference>
<keyword evidence="6" id="KW-1185">Reference proteome</keyword>
<keyword evidence="3" id="KW-0804">Transcription</keyword>
<dbReference type="Proteomes" id="UP001595647">
    <property type="component" value="Unassembled WGS sequence"/>
</dbReference>
<dbReference type="EMBL" id="JBHRTG010000001">
    <property type="protein sequence ID" value="MFC3161824.1"/>
    <property type="molecule type" value="Genomic_DNA"/>
</dbReference>
<dbReference type="Gene3D" id="1.20.120.530">
    <property type="entry name" value="GntR ligand-binding domain-like"/>
    <property type="match status" value="1"/>
</dbReference>
<dbReference type="PANTHER" id="PTHR43537:SF5">
    <property type="entry name" value="UXU OPERON TRANSCRIPTIONAL REGULATOR"/>
    <property type="match status" value="1"/>
</dbReference>
<sequence>MDRDVTLSPAAASSGDFVAVTMTAITRFIRENELKPGDRLPAEAVLTRELHVSRTVVREALRSLSALRLVDLGAGKRPTVAQLDDETMAMMMAHGVTTDQIGVQHIYDARRTIEGRTVALASLRRTDAEAREILDHARAMERDFDQPSAVMEHDIAFHLAIAQASRNPVFALVIGAFRGVMRETWPIGWRSRARDEDRRAVTRLHVDLAETIAAGNPRTAVDLMNQHFDGSTKALLAAGLI</sequence>
<dbReference type="SUPFAM" id="SSF46785">
    <property type="entry name" value="Winged helix' DNA-binding domain"/>
    <property type="match status" value="1"/>
</dbReference>
<evidence type="ECO:0000313" key="6">
    <source>
        <dbReference type="Proteomes" id="UP001595647"/>
    </source>
</evidence>
<dbReference type="SMART" id="SM00895">
    <property type="entry name" value="FCD"/>
    <property type="match status" value="1"/>
</dbReference>
<dbReference type="RefSeq" id="WP_182305946.1">
    <property type="nucleotide sequence ID" value="NZ_CP059896.1"/>
</dbReference>
<dbReference type="Pfam" id="PF07729">
    <property type="entry name" value="FCD"/>
    <property type="match status" value="1"/>
</dbReference>
<keyword evidence="2" id="KW-0238">DNA-binding</keyword>
<dbReference type="InterPro" id="IPR036390">
    <property type="entry name" value="WH_DNA-bd_sf"/>
</dbReference>
<reference evidence="6" key="1">
    <citation type="journal article" date="2019" name="Int. J. Syst. Evol. Microbiol.">
        <title>The Global Catalogue of Microorganisms (GCM) 10K type strain sequencing project: providing services to taxonomists for standard genome sequencing and annotation.</title>
        <authorList>
            <consortium name="The Broad Institute Genomics Platform"/>
            <consortium name="The Broad Institute Genome Sequencing Center for Infectious Disease"/>
            <person name="Wu L."/>
            <person name="Ma J."/>
        </authorList>
    </citation>
    <scope>NUCLEOTIDE SEQUENCE [LARGE SCALE GENOMIC DNA]</scope>
    <source>
        <strain evidence="6">KCTC 52231</strain>
    </source>
</reference>
<evidence type="ECO:0000259" key="4">
    <source>
        <dbReference type="PROSITE" id="PS50949"/>
    </source>
</evidence>
<name>A0ABV7HXA9_9HYPH</name>
<dbReference type="InterPro" id="IPR008920">
    <property type="entry name" value="TF_FadR/GntR_C"/>
</dbReference>
<dbReference type="SUPFAM" id="SSF48008">
    <property type="entry name" value="GntR ligand-binding domain-like"/>
    <property type="match status" value="1"/>
</dbReference>
<dbReference type="InterPro" id="IPR011711">
    <property type="entry name" value="GntR_C"/>
</dbReference>
<dbReference type="SMART" id="SM00345">
    <property type="entry name" value="HTH_GNTR"/>
    <property type="match status" value="1"/>
</dbReference>
<dbReference type="Gene3D" id="1.10.10.10">
    <property type="entry name" value="Winged helix-like DNA-binding domain superfamily/Winged helix DNA-binding domain"/>
    <property type="match status" value="1"/>
</dbReference>
<gene>
    <name evidence="5" type="ORF">ACFOHV_00885</name>
</gene>
<keyword evidence="1" id="KW-0805">Transcription regulation</keyword>
<comment type="caution">
    <text evidence="5">The sequence shown here is derived from an EMBL/GenBank/DDBJ whole genome shotgun (WGS) entry which is preliminary data.</text>
</comment>
<dbReference type="Pfam" id="PF00392">
    <property type="entry name" value="GntR"/>
    <property type="match status" value="1"/>
</dbReference>
<dbReference type="PANTHER" id="PTHR43537">
    <property type="entry name" value="TRANSCRIPTIONAL REGULATOR, GNTR FAMILY"/>
    <property type="match status" value="1"/>
</dbReference>
<evidence type="ECO:0000256" key="3">
    <source>
        <dbReference type="ARBA" id="ARBA00023163"/>
    </source>
</evidence>
<evidence type="ECO:0000256" key="1">
    <source>
        <dbReference type="ARBA" id="ARBA00023015"/>
    </source>
</evidence>
<dbReference type="PROSITE" id="PS50949">
    <property type="entry name" value="HTH_GNTR"/>
    <property type="match status" value="1"/>
</dbReference>
<proteinExistence type="predicted"/>
<dbReference type="InterPro" id="IPR000524">
    <property type="entry name" value="Tscrpt_reg_HTH_GntR"/>
</dbReference>
<organism evidence="5 6">
    <name type="scientific">Ciceribacter thiooxidans</name>
    <dbReference type="NCBI Taxonomy" id="1969821"/>
    <lineage>
        <taxon>Bacteria</taxon>
        <taxon>Pseudomonadati</taxon>
        <taxon>Pseudomonadota</taxon>
        <taxon>Alphaproteobacteria</taxon>
        <taxon>Hyphomicrobiales</taxon>
        <taxon>Rhizobiaceae</taxon>
        <taxon>Ciceribacter</taxon>
    </lineage>
</organism>
<evidence type="ECO:0000256" key="2">
    <source>
        <dbReference type="ARBA" id="ARBA00023125"/>
    </source>
</evidence>
<protein>
    <submittedName>
        <fullName evidence="5">FadR/GntR family transcriptional regulator</fullName>
    </submittedName>
</protein>